<feature type="domain" description="NnrU" evidence="6">
    <location>
        <begin position="3"/>
        <end position="177"/>
    </location>
</feature>
<feature type="transmembrane region" description="Helical" evidence="5">
    <location>
        <begin position="64"/>
        <end position="83"/>
    </location>
</feature>
<dbReference type="Proteomes" id="UP000052022">
    <property type="component" value="Unassembled WGS sequence"/>
</dbReference>
<proteinExistence type="predicted"/>
<dbReference type="AlphaFoldDB" id="A0A0P1G2E1"/>
<gene>
    <name evidence="7" type="ORF">TRM7557_00640</name>
</gene>
<evidence type="ECO:0000313" key="8">
    <source>
        <dbReference type="Proteomes" id="UP000052022"/>
    </source>
</evidence>
<dbReference type="STRING" id="928856.SAMN04488049_103142"/>
<protein>
    <submittedName>
        <fullName evidence="7">Putative membrane protein</fullName>
    </submittedName>
</protein>
<evidence type="ECO:0000256" key="4">
    <source>
        <dbReference type="ARBA" id="ARBA00023136"/>
    </source>
</evidence>
<evidence type="ECO:0000259" key="6">
    <source>
        <dbReference type="Pfam" id="PF07298"/>
    </source>
</evidence>
<keyword evidence="2 5" id="KW-0812">Transmembrane</keyword>
<dbReference type="GO" id="GO:0016020">
    <property type="term" value="C:membrane"/>
    <property type="evidence" value="ECO:0007669"/>
    <property type="project" value="UniProtKB-SubCell"/>
</dbReference>
<evidence type="ECO:0000256" key="5">
    <source>
        <dbReference type="SAM" id="Phobius"/>
    </source>
</evidence>
<keyword evidence="4 5" id="KW-0472">Membrane</keyword>
<evidence type="ECO:0000256" key="1">
    <source>
        <dbReference type="ARBA" id="ARBA00004141"/>
    </source>
</evidence>
<accession>A0A0P1G2E1</accession>
<dbReference type="OrthoDB" id="5293641at2"/>
<keyword evidence="8" id="KW-1185">Reference proteome</keyword>
<feature type="transmembrane region" description="Helical" evidence="5">
    <location>
        <begin position="35"/>
        <end position="52"/>
    </location>
</feature>
<evidence type="ECO:0000256" key="2">
    <source>
        <dbReference type="ARBA" id="ARBA00022692"/>
    </source>
</evidence>
<dbReference type="EMBL" id="CYSD01000012">
    <property type="protein sequence ID" value="CUH75955.1"/>
    <property type="molecule type" value="Genomic_DNA"/>
</dbReference>
<evidence type="ECO:0000256" key="3">
    <source>
        <dbReference type="ARBA" id="ARBA00022989"/>
    </source>
</evidence>
<name>A0A0P1G2E1_9RHOB</name>
<sequence>MALLVLGIILWWAAHLFKRVRPEAATAIGEGPRKGVVTGLLLLSVALMVIGYRGADYIHVWSPPAFMVHINNLAMIFALYLTSPGPKKGALFYKLRHPQLGGFKLWAFVHLLVNGDLASIILFGALLAWAVVTVITINKSEPDWQPGPKGTIAKDAMFFVASIVLLGVIGYIHGLIGPSPFPG</sequence>
<feature type="transmembrane region" description="Helical" evidence="5">
    <location>
        <begin position="103"/>
        <end position="135"/>
    </location>
</feature>
<keyword evidence="3 5" id="KW-1133">Transmembrane helix</keyword>
<feature type="transmembrane region" description="Helical" evidence="5">
    <location>
        <begin position="156"/>
        <end position="176"/>
    </location>
</feature>
<organism evidence="7 8">
    <name type="scientific">Tritonibacter multivorans</name>
    <dbReference type="NCBI Taxonomy" id="928856"/>
    <lineage>
        <taxon>Bacteria</taxon>
        <taxon>Pseudomonadati</taxon>
        <taxon>Pseudomonadota</taxon>
        <taxon>Alphaproteobacteria</taxon>
        <taxon>Rhodobacterales</taxon>
        <taxon>Paracoccaceae</taxon>
        <taxon>Tritonibacter</taxon>
    </lineage>
</organism>
<dbReference type="InterPro" id="IPR009915">
    <property type="entry name" value="NnrU_dom"/>
</dbReference>
<dbReference type="RefSeq" id="WP_058288759.1">
    <property type="nucleotide sequence ID" value="NZ_CYSD01000012.1"/>
</dbReference>
<reference evidence="7 8" key="1">
    <citation type="submission" date="2015-09" db="EMBL/GenBank/DDBJ databases">
        <authorList>
            <consortium name="Swine Surveillance"/>
        </authorList>
    </citation>
    <scope>NUCLEOTIDE SEQUENCE [LARGE SCALE GENOMIC DNA]</scope>
    <source>
        <strain evidence="7 8">CECT 7557</strain>
    </source>
</reference>
<dbReference type="Pfam" id="PF07298">
    <property type="entry name" value="NnrU"/>
    <property type="match status" value="1"/>
</dbReference>
<evidence type="ECO:0000313" key="7">
    <source>
        <dbReference type="EMBL" id="CUH75955.1"/>
    </source>
</evidence>
<comment type="subcellular location">
    <subcellularLocation>
        <location evidence="1">Membrane</location>
        <topology evidence="1">Multi-pass membrane protein</topology>
    </subcellularLocation>
</comment>